<sequence length="215" mass="23223">MIDHTIQTRIENAARACGRDGASVQLVAVSKTQPEEKIDAALRAGLCVFGENRVQEAQKRWTARRADYPDLSLHLIGPLQTNKVADAVALFDVIETVDRPKLAHALAAEMRAQNRALPCFIQVNTGDEAQKAGCSVADLPGLLQLCRDLGLNITGLMCIPPVQDDPAPHFRLLRDLAERHDLPCLSMGMSADFETAIAHGATHVRVGSALFGARG</sequence>
<dbReference type="KEGG" id="man:A11S_39"/>
<evidence type="ECO:0000256" key="3">
    <source>
        <dbReference type="PIRSR" id="PIRSR004848-1"/>
    </source>
</evidence>
<feature type="modified residue" description="N6-(pyridoxal phosphate)lysine" evidence="2 3">
    <location>
        <position position="31"/>
    </location>
</feature>
<dbReference type="CDD" id="cd00635">
    <property type="entry name" value="PLPDE_III_YBL036c_like"/>
    <property type="match status" value="1"/>
</dbReference>
<protein>
    <recommendedName>
        <fullName evidence="2">Pyridoxal phosphate homeostasis protein</fullName>
        <shortName evidence="2">PLP homeostasis protein</shortName>
    </recommendedName>
</protein>
<dbReference type="HOGENOM" id="CLU_059988_1_1_5"/>
<comment type="similarity">
    <text evidence="2 4">Belongs to the pyridoxal phosphate-binding protein YggS/PROSC family.</text>
</comment>
<gene>
    <name evidence="6" type="ORF">A11S_39</name>
</gene>
<dbReference type="SUPFAM" id="SSF51419">
    <property type="entry name" value="PLP-binding barrel"/>
    <property type="match status" value="1"/>
</dbReference>
<dbReference type="AlphaFoldDB" id="M4VBU3"/>
<evidence type="ECO:0000259" key="5">
    <source>
        <dbReference type="Pfam" id="PF01168"/>
    </source>
</evidence>
<dbReference type="PANTHER" id="PTHR10146:SF14">
    <property type="entry name" value="PYRIDOXAL PHOSPHATE HOMEOSTASIS PROTEIN"/>
    <property type="match status" value="1"/>
</dbReference>
<evidence type="ECO:0000313" key="6">
    <source>
        <dbReference type="EMBL" id="AGH96877.1"/>
    </source>
</evidence>
<proteinExistence type="inferred from homology"/>
<dbReference type="PANTHER" id="PTHR10146">
    <property type="entry name" value="PROLINE SYNTHETASE CO-TRANSCRIBED BACTERIAL HOMOLOG PROTEIN"/>
    <property type="match status" value="1"/>
</dbReference>
<dbReference type="HAMAP" id="MF_02087">
    <property type="entry name" value="PLP_homeostasis"/>
    <property type="match status" value="1"/>
</dbReference>
<evidence type="ECO:0000256" key="2">
    <source>
        <dbReference type="HAMAP-Rule" id="MF_02087"/>
    </source>
</evidence>
<reference evidence="6 7" key="1">
    <citation type="journal article" date="2013" name="ISME J.">
        <title>By their genes ye shall know them: genomic signatures of predatory bacteria.</title>
        <authorList>
            <person name="Pasternak Z."/>
            <person name="Pietrokovski S."/>
            <person name="Rotem O."/>
            <person name="Gophna U."/>
            <person name="Lurie-Weinberger M.N."/>
            <person name="Jurkevitch E."/>
        </authorList>
    </citation>
    <scope>NUCLEOTIDE SEQUENCE [LARGE SCALE GENOMIC DNA]</scope>
    <source>
        <strain evidence="6">EPB</strain>
    </source>
</reference>
<dbReference type="InterPro" id="IPR029066">
    <property type="entry name" value="PLP-binding_barrel"/>
</dbReference>
<dbReference type="STRING" id="349215.A11S_39"/>
<evidence type="ECO:0000313" key="7">
    <source>
        <dbReference type="Proteomes" id="UP000011932"/>
    </source>
</evidence>
<dbReference type="GO" id="GO:0030170">
    <property type="term" value="F:pyridoxal phosphate binding"/>
    <property type="evidence" value="ECO:0007669"/>
    <property type="project" value="UniProtKB-UniRule"/>
</dbReference>
<keyword evidence="1 2" id="KW-0663">Pyridoxal phosphate</keyword>
<comment type="function">
    <text evidence="2">Pyridoxal 5'-phosphate (PLP)-binding protein, which is involved in PLP homeostasis.</text>
</comment>
<dbReference type="PATRIC" id="fig|349215.9.peg.39"/>
<evidence type="ECO:0000256" key="4">
    <source>
        <dbReference type="RuleBase" id="RU004514"/>
    </source>
</evidence>
<dbReference type="InterPro" id="IPR011078">
    <property type="entry name" value="PyrdxlP_homeostasis"/>
</dbReference>
<dbReference type="NCBIfam" id="TIGR00044">
    <property type="entry name" value="YggS family pyridoxal phosphate-dependent enzyme"/>
    <property type="match status" value="1"/>
</dbReference>
<dbReference type="FunFam" id="3.20.20.10:FF:000018">
    <property type="entry name" value="Pyridoxal phosphate homeostasis protein"/>
    <property type="match status" value="1"/>
</dbReference>
<dbReference type="EMBL" id="CP003538">
    <property type="protein sequence ID" value="AGH96877.1"/>
    <property type="molecule type" value="Genomic_DNA"/>
</dbReference>
<dbReference type="Pfam" id="PF01168">
    <property type="entry name" value="Ala_racemase_N"/>
    <property type="match status" value="1"/>
</dbReference>
<feature type="domain" description="Alanine racemase N-terminal" evidence="5">
    <location>
        <begin position="9"/>
        <end position="214"/>
    </location>
</feature>
<dbReference type="PIRSF" id="PIRSF004848">
    <property type="entry name" value="YBL036c_PLPDEIII"/>
    <property type="match status" value="1"/>
</dbReference>
<dbReference type="Proteomes" id="UP000011932">
    <property type="component" value="Chromosome"/>
</dbReference>
<dbReference type="OrthoDB" id="9804072at2"/>
<dbReference type="Gene3D" id="3.20.20.10">
    <property type="entry name" value="Alanine racemase"/>
    <property type="match status" value="1"/>
</dbReference>
<dbReference type="InterPro" id="IPR001608">
    <property type="entry name" value="Ala_racemase_N"/>
</dbReference>
<organism evidence="6 7">
    <name type="scientific">Micavibrio aeruginosavorus EPB</name>
    <dbReference type="NCBI Taxonomy" id="349215"/>
    <lineage>
        <taxon>Bacteria</taxon>
        <taxon>Pseudomonadati</taxon>
        <taxon>Bdellovibrionota</taxon>
        <taxon>Bdellovibrionia</taxon>
        <taxon>Bdellovibrionales</taxon>
        <taxon>Pseudobdellovibrionaceae</taxon>
        <taxon>Micavibrio</taxon>
    </lineage>
</organism>
<evidence type="ECO:0000256" key="1">
    <source>
        <dbReference type="ARBA" id="ARBA00022898"/>
    </source>
</evidence>
<comment type="cofactor">
    <cofactor evidence="3">
        <name>pyridoxal 5'-phosphate</name>
        <dbReference type="ChEBI" id="CHEBI:597326"/>
    </cofactor>
</comment>
<dbReference type="RefSeq" id="WP_015466443.1">
    <property type="nucleotide sequence ID" value="NC_020812.1"/>
</dbReference>
<name>M4VBU3_9BACT</name>
<accession>M4VBU3</accession>